<organism evidence="2 3">
    <name type="scientific">Salinibacter ruber</name>
    <dbReference type="NCBI Taxonomy" id="146919"/>
    <lineage>
        <taxon>Bacteria</taxon>
        <taxon>Pseudomonadati</taxon>
        <taxon>Rhodothermota</taxon>
        <taxon>Rhodothermia</taxon>
        <taxon>Rhodothermales</taxon>
        <taxon>Salinibacteraceae</taxon>
        <taxon>Salinibacter</taxon>
    </lineage>
</organism>
<sequence length="285" mass="30755">MFRSPKQAIGVLVLTLAGTFMLFGCDGLGSSTAEGPVEIGFQTVTSSSASSANATSKRAASRAGSKATSDSLQVVGQNGTLQLTDIRLIVSETELEGRGEETEFETGASVLDLSLDTSQVSLSSAQRAPTGSYTTLEFEVENLEVEDDDPGEEEDEGQNFDAVLTEARDAYSNWPRQASMVATGTFVPNGGSPQSFTTFFDAEIEVERTLNPPLQVTQDGTPRSLTIQLNPSRWFQDSGNKVRDLSQVDYAYYQETGRLPSLEFENGVADVDSDDDDDDDDDDDY</sequence>
<proteinExistence type="predicted"/>
<evidence type="ECO:0000313" key="3">
    <source>
        <dbReference type="Proteomes" id="UP001155010"/>
    </source>
</evidence>
<comment type="caution">
    <text evidence="2">The sequence shown here is derived from an EMBL/GenBank/DDBJ whole genome shotgun (WGS) entry which is preliminary data.</text>
</comment>
<dbReference type="Proteomes" id="UP001155010">
    <property type="component" value="Unassembled WGS sequence"/>
</dbReference>
<dbReference type="EMBL" id="JANUBB010000012">
    <property type="protein sequence ID" value="MCS3952765.1"/>
    <property type="molecule type" value="Genomic_DNA"/>
</dbReference>
<evidence type="ECO:0000256" key="1">
    <source>
        <dbReference type="SAM" id="MobiDB-lite"/>
    </source>
</evidence>
<dbReference type="AlphaFoldDB" id="A0A9X2UAJ2"/>
<gene>
    <name evidence="2" type="ORF">GGP83_002738</name>
</gene>
<dbReference type="RefSeq" id="WP_259082264.1">
    <property type="nucleotide sequence ID" value="NZ_JANUBA010000007.1"/>
</dbReference>
<name>A0A9X2UAJ2_9BACT</name>
<evidence type="ECO:0000313" key="2">
    <source>
        <dbReference type="EMBL" id="MCS3952765.1"/>
    </source>
</evidence>
<feature type="compositionally biased region" description="Acidic residues" evidence="1">
    <location>
        <begin position="271"/>
        <end position="285"/>
    </location>
</feature>
<feature type="region of interest" description="Disordered" evidence="1">
    <location>
        <begin position="263"/>
        <end position="285"/>
    </location>
</feature>
<reference evidence="2" key="1">
    <citation type="submission" date="2022-08" db="EMBL/GenBank/DDBJ databases">
        <title>Genomic Encyclopedia of Type Strains, Phase V (KMG-V): Genome sequencing to study the core and pangenomes of soil and plant-associated prokaryotes.</title>
        <authorList>
            <person name="Whitman W."/>
        </authorList>
    </citation>
    <scope>NUCLEOTIDE SEQUENCE</scope>
    <source>
        <strain evidence="2">SP2017</strain>
    </source>
</reference>
<protein>
    <submittedName>
        <fullName evidence="2">Uncharacterized protein</fullName>
    </submittedName>
</protein>
<accession>A0A9X2UAJ2</accession>
<dbReference type="PROSITE" id="PS51257">
    <property type="entry name" value="PROKAR_LIPOPROTEIN"/>
    <property type="match status" value="1"/>
</dbReference>